<evidence type="ECO:0000313" key="2">
    <source>
        <dbReference type="Proteomes" id="UP000185781"/>
    </source>
</evidence>
<dbReference type="Proteomes" id="UP000185781">
    <property type="component" value="Unassembled WGS sequence"/>
</dbReference>
<protein>
    <submittedName>
        <fullName evidence="1">Uncharacterized protein</fullName>
    </submittedName>
</protein>
<evidence type="ECO:0000313" key="1">
    <source>
        <dbReference type="EMBL" id="SIT28009.1"/>
    </source>
</evidence>
<dbReference type="Gene3D" id="3.10.450.10">
    <property type="match status" value="1"/>
</dbReference>
<gene>
    <name evidence="1" type="ORF">SAMN05421785_12416</name>
</gene>
<dbReference type="OrthoDB" id="2051973at2"/>
<accession>A0A1N7QYV3</accession>
<organism evidence="1 2">
    <name type="scientific">Chryseobacterium gambrini</name>
    <dbReference type="NCBI Taxonomy" id="373672"/>
    <lineage>
        <taxon>Bacteria</taxon>
        <taxon>Pseudomonadati</taxon>
        <taxon>Bacteroidota</taxon>
        <taxon>Flavobacteriia</taxon>
        <taxon>Flavobacteriales</taxon>
        <taxon>Weeksellaceae</taxon>
        <taxon>Chryseobacterium group</taxon>
        <taxon>Chryseobacterium</taxon>
    </lineage>
</organism>
<reference evidence="1 2" key="1">
    <citation type="submission" date="2017-01" db="EMBL/GenBank/DDBJ databases">
        <authorList>
            <person name="Mah S.A."/>
            <person name="Swanson W.J."/>
            <person name="Moy G.W."/>
            <person name="Vacquier V.D."/>
        </authorList>
    </citation>
    <scope>NUCLEOTIDE SEQUENCE [LARGE SCALE GENOMIC DNA]</scope>
    <source>
        <strain evidence="1 2">DSM 18014</strain>
    </source>
</reference>
<dbReference type="RefSeq" id="WP_076396689.1">
    <property type="nucleotide sequence ID" value="NZ_FTOV01000024.1"/>
</dbReference>
<name>A0A1N7QYV3_9FLAO</name>
<dbReference type="InterPro" id="IPR046350">
    <property type="entry name" value="Cystatin_sf"/>
</dbReference>
<dbReference type="SUPFAM" id="SSF54403">
    <property type="entry name" value="Cystatin/monellin"/>
    <property type="match status" value="1"/>
</dbReference>
<sequence>METKELVGGWTAYHPLTPEDQKVFDEAMNGFVGVKYQPQSVSTQVVNGTNYRYQCLASMPPSEVVWNAVVEIYAPIDGQPHIVGIQRI</sequence>
<dbReference type="EMBL" id="FTOV01000024">
    <property type="protein sequence ID" value="SIT28009.1"/>
    <property type="molecule type" value="Genomic_DNA"/>
</dbReference>
<proteinExistence type="predicted"/>
<dbReference type="AlphaFoldDB" id="A0A1N7QYV3"/>